<dbReference type="GO" id="GO:0005509">
    <property type="term" value="F:calcium ion binding"/>
    <property type="evidence" value="ECO:0007669"/>
    <property type="project" value="InterPro"/>
</dbReference>
<accession>A0A822F6Q5</accession>
<feature type="non-terminal residue" evidence="3">
    <location>
        <position position="80"/>
    </location>
</feature>
<dbReference type="Pfam" id="PF13499">
    <property type="entry name" value="EF-hand_7"/>
    <property type="match status" value="1"/>
</dbReference>
<proteinExistence type="predicted"/>
<evidence type="ECO:0000313" key="5">
    <source>
        <dbReference type="Proteomes" id="UP000663848"/>
    </source>
</evidence>
<organism evidence="3 5">
    <name type="scientific">Rotaria socialis</name>
    <dbReference type="NCBI Taxonomy" id="392032"/>
    <lineage>
        <taxon>Eukaryota</taxon>
        <taxon>Metazoa</taxon>
        <taxon>Spiralia</taxon>
        <taxon>Gnathifera</taxon>
        <taxon>Rotifera</taxon>
        <taxon>Eurotatoria</taxon>
        <taxon>Bdelloidea</taxon>
        <taxon>Philodinida</taxon>
        <taxon>Philodinidae</taxon>
        <taxon>Rotaria</taxon>
    </lineage>
</organism>
<keyword evidence="1" id="KW-0106">Calcium</keyword>
<dbReference type="AlphaFoldDB" id="A0A822F6Q5"/>
<evidence type="ECO:0000313" key="3">
    <source>
        <dbReference type="EMBL" id="CAF5113821.1"/>
    </source>
</evidence>
<dbReference type="Gene3D" id="1.10.238.10">
    <property type="entry name" value="EF-hand"/>
    <property type="match status" value="1"/>
</dbReference>
<dbReference type="PROSITE" id="PS50222">
    <property type="entry name" value="EF_HAND_2"/>
    <property type="match status" value="1"/>
</dbReference>
<dbReference type="InterPro" id="IPR018247">
    <property type="entry name" value="EF_Hand_1_Ca_BS"/>
</dbReference>
<dbReference type="PROSITE" id="PS00018">
    <property type="entry name" value="EF_HAND_1"/>
    <property type="match status" value="1"/>
</dbReference>
<name>A0A822F6Q5_9BILA</name>
<dbReference type="SUPFAM" id="SSF47473">
    <property type="entry name" value="EF-hand"/>
    <property type="match status" value="1"/>
</dbReference>
<feature type="domain" description="EF-hand" evidence="2">
    <location>
        <begin position="14"/>
        <end position="49"/>
    </location>
</feature>
<sequence>LAKLRAHLCSIHITTFKTQLQAFQFYDTNQDGFISINELANTIEKNFNLQLSDGLTAALMFQCDQDRDEKLNFLEFSNFL</sequence>
<reference evidence="3" key="1">
    <citation type="submission" date="2021-02" db="EMBL/GenBank/DDBJ databases">
        <authorList>
            <person name="Nowell W R."/>
        </authorList>
    </citation>
    <scope>NUCLEOTIDE SEQUENCE</scope>
</reference>
<evidence type="ECO:0000313" key="4">
    <source>
        <dbReference type="EMBL" id="CAF5123994.1"/>
    </source>
</evidence>
<protein>
    <recommendedName>
        <fullName evidence="2">EF-hand domain-containing protein</fullName>
    </recommendedName>
</protein>
<dbReference type="InterPro" id="IPR002048">
    <property type="entry name" value="EF_hand_dom"/>
</dbReference>
<dbReference type="Proteomes" id="UP000663848">
    <property type="component" value="Unassembled WGS sequence"/>
</dbReference>
<gene>
    <name evidence="3" type="ORF">QYT958_LOCUS45630</name>
    <name evidence="4" type="ORF">QYT958_LOCUS46248</name>
</gene>
<evidence type="ECO:0000259" key="2">
    <source>
        <dbReference type="PROSITE" id="PS50222"/>
    </source>
</evidence>
<comment type="caution">
    <text evidence="3">The sequence shown here is derived from an EMBL/GenBank/DDBJ whole genome shotgun (WGS) entry which is preliminary data.</text>
</comment>
<dbReference type="EMBL" id="CAJOBR010081300">
    <property type="protein sequence ID" value="CAF5123994.1"/>
    <property type="molecule type" value="Genomic_DNA"/>
</dbReference>
<dbReference type="EMBL" id="CAJOBR010076818">
    <property type="protein sequence ID" value="CAF5113821.1"/>
    <property type="molecule type" value="Genomic_DNA"/>
</dbReference>
<evidence type="ECO:0000256" key="1">
    <source>
        <dbReference type="ARBA" id="ARBA00022837"/>
    </source>
</evidence>
<dbReference type="InterPro" id="IPR011992">
    <property type="entry name" value="EF-hand-dom_pair"/>
</dbReference>
<feature type="non-terminal residue" evidence="3">
    <location>
        <position position="1"/>
    </location>
</feature>